<comment type="cofactor">
    <cofactor evidence="1">
        <name>pantetheine 4'-phosphate</name>
        <dbReference type="ChEBI" id="CHEBI:47942"/>
    </cofactor>
</comment>
<name>A0A840QJM7_9PSEU</name>
<dbReference type="GO" id="GO:0031177">
    <property type="term" value="F:phosphopantetheine binding"/>
    <property type="evidence" value="ECO:0007669"/>
    <property type="project" value="InterPro"/>
</dbReference>
<dbReference type="FunFam" id="3.30.300.30:FF:000010">
    <property type="entry name" value="Enterobactin synthetase component F"/>
    <property type="match status" value="1"/>
</dbReference>
<reference evidence="6 7" key="1">
    <citation type="submission" date="2020-08" db="EMBL/GenBank/DDBJ databases">
        <title>Sequencing the genomes of 1000 actinobacteria strains.</title>
        <authorList>
            <person name="Klenk H.-P."/>
        </authorList>
    </citation>
    <scope>NUCLEOTIDE SEQUENCE [LARGE SCALE GENOMIC DNA]</scope>
    <source>
        <strain evidence="6 7">DSM 45584</strain>
    </source>
</reference>
<dbReference type="SMART" id="SM00823">
    <property type="entry name" value="PKS_PP"/>
    <property type="match status" value="2"/>
</dbReference>
<accession>A0A840QJM7</accession>
<dbReference type="Gene3D" id="3.40.50.1820">
    <property type="entry name" value="alpha/beta hydrolase"/>
    <property type="match status" value="1"/>
</dbReference>
<dbReference type="PANTHER" id="PTHR45527:SF1">
    <property type="entry name" value="FATTY ACID SYNTHASE"/>
    <property type="match status" value="1"/>
</dbReference>
<dbReference type="FunFam" id="3.30.559.10:FF:000012">
    <property type="entry name" value="Non-ribosomal peptide synthetase"/>
    <property type="match status" value="1"/>
</dbReference>
<dbReference type="PANTHER" id="PTHR45527">
    <property type="entry name" value="NONRIBOSOMAL PEPTIDE SYNTHETASE"/>
    <property type="match status" value="1"/>
</dbReference>
<keyword evidence="6" id="KW-0808">Transferase</keyword>
<dbReference type="GO" id="GO:0043041">
    <property type="term" value="P:amino acid activation for nonribosomal peptide biosynthetic process"/>
    <property type="evidence" value="ECO:0007669"/>
    <property type="project" value="TreeGrafter"/>
</dbReference>
<dbReference type="RefSeq" id="WP_184731922.1">
    <property type="nucleotide sequence ID" value="NZ_JACHIW010000002.1"/>
</dbReference>
<dbReference type="EMBL" id="JACHIW010000002">
    <property type="protein sequence ID" value="MBB5159488.1"/>
    <property type="molecule type" value="Genomic_DNA"/>
</dbReference>
<dbReference type="SMART" id="SM00824">
    <property type="entry name" value="PKS_TE"/>
    <property type="match status" value="1"/>
</dbReference>
<feature type="domain" description="Carrier" evidence="5">
    <location>
        <begin position="960"/>
        <end position="1035"/>
    </location>
</feature>
<dbReference type="Gene3D" id="3.40.50.150">
    <property type="entry name" value="Vaccinia Virus protein VP39"/>
    <property type="match status" value="1"/>
</dbReference>
<evidence type="ECO:0000256" key="3">
    <source>
        <dbReference type="ARBA" id="ARBA00022553"/>
    </source>
</evidence>
<dbReference type="InterPro" id="IPR029058">
    <property type="entry name" value="AB_hydrolase_fold"/>
</dbReference>
<dbReference type="InterPro" id="IPR006342">
    <property type="entry name" value="FkbM_mtfrase"/>
</dbReference>
<dbReference type="SUPFAM" id="SSF53335">
    <property type="entry name" value="S-adenosyl-L-methionine-dependent methyltransferases"/>
    <property type="match status" value="1"/>
</dbReference>
<dbReference type="Pfam" id="PF13193">
    <property type="entry name" value="AMP-binding_C"/>
    <property type="match status" value="1"/>
</dbReference>
<dbReference type="InterPro" id="IPR023213">
    <property type="entry name" value="CAT-like_dom_sf"/>
</dbReference>
<dbReference type="InterPro" id="IPR006162">
    <property type="entry name" value="Ppantetheine_attach_site"/>
</dbReference>
<protein>
    <submittedName>
        <fullName evidence="6">Amino acid adenylation domain-containing protein/FkbM family methyltransferase</fullName>
    </submittedName>
</protein>
<dbReference type="Pfam" id="PF00550">
    <property type="entry name" value="PP-binding"/>
    <property type="match status" value="2"/>
</dbReference>
<dbReference type="Pfam" id="PF00668">
    <property type="entry name" value="Condensation"/>
    <property type="match status" value="2"/>
</dbReference>
<dbReference type="GO" id="GO:0032259">
    <property type="term" value="P:methylation"/>
    <property type="evidence" value="ECO:0007669"/>
    <property type="project" value="UniProtKB-KW"/>
</dbReference>
<dbReference type="GO" id="GO:0008168">
    <property type="term" value="F:methyltransferase activity"/>
    <property type="evidence" value="ECO:0007669"/>
    <property type="project" value="UniProtKB-KW"/>
</dbReference>
<keyword evidence="2" id="KW-0596">Phosphopantetheine</keyword>
<evidence type="ECO:0000313" key="7">
    <source>
        <dbReference type="Proteomes" id="UP000584374"/>
    </source>
</evidence>
<dbReference type="CDD" id="cd19540">
    <property type="entry name" value="LCL_NRPS-like"/>
    <property type="match status" value="1"/>
</dbReference>
<dbReference type="SUPFAM" id="SSF56801">
    <property type="entry name" value="Acetyl-CoA synthetase-like"/>
    <property type="match status" value="2"/>
</dbReference>
<dbReference type="Gene3D" id="3.30.559.10">
    <property type="entry name" value="Chloramphenicol acetyltransferase-like domain"/>
    <property type="match status" value="2"/>
</dbReference>
<feature type="region of interest" description="Disordered" evidence="4">
    <location>
        <begin position="2291"/>
        <end position="2310"/>
    </location>
</feature>
<dbReference type="InterPro" id="IPR000873">
    <property type="entry name" value="AMP-dep_synth/lig_dom"/>
</dbReference>
<dbReference type="InterPro" id="IPR045851">
    <property type="entry name" value="AMP-bd_C_sf"/>
</dbReference>
<dbReference type="GO" id="GO:0005829">
    <property type="term" value="C:cytosol"/>
    <property type="evidence" value="ECO:0007669"/>
    <property type="project" value="TreeGrafter"/>
</dbReference>
<dbReference type="CDD" id="cd19531">
    <property type="entry name" value="LCL_NRPS-like"/>
    <property type="match status" value="1"/>
</dbReference>
<dbReference type="GO" id="GO:0044550">
    <property type="term" value="P:secondary metabolite biosynthetic process"/>
    <property type="evidence" value="ECO:0007669"/>
    <property type="project" value="UniProtKB-ARBA"/>
</dbReference>
<dbReference type="Gene3D" id="3.30.300.30">
    <property type="match status" value="2"/>
</dbReference>
<dbReference type="InterPro" id="IPR020845">
    <property type="entry name" value="AMP-binding_CS"/>
</dbReference>
<evidence type="ECO:0000256" key="1">
    <source>
        <dbReference type="ARBA" id="ARBA00001957"/>
    </source>
</evidence>
<evidence type="ECO:0000313" key="6">
    <source>
        <dbReference type="EMBL" id="MBB5159488.1"/>
    </source>
</evidence>
<dbReference type="FunFam" id="3.40.50.980:FF:000001">
    <property type="entry name" value="Non-ribosomal peptide synthetase"/>
    <property type="match status" value="2"/>
</dbReference>
<dbReference type="Gene3D" id="3.30.559.30">
    <property type="entry name" value="Nonribosomal peptide synthetase, condensation domain"/>
    <property type="match status" value="2"/>
</dbReference>
<dbReference type="PROSITE" id="PS00455">
    <property type="entry name" value="AMP_BINDING"/>
    <property type="match status" value="2"/>
</dbReference>
<keyword evidence="6" id="KW-0489">Methyltransferase</keyword>
<dbReference type="CDD" id="cd12117">
    <property type="entry name" value="A_NRPS_Srf_like"/>
    <property type="match status" value="1"/>
</dbReference>
<dbReference type="InterPro" id="IPR010071">
    <property type="entry name" value="AA_adenyl_dom"/>
</dbReference>
<keyword evidence="7" id="KW-1185">Reference proteome</keyword>
<dbReference type="NCBIfam" id="TIGR01733">
    <property type="entry name" value="AA-adenyl-dom"/>
    <property type="match status" value="2"/>
</dbReference>
<dbReference type="GO" id="GO:0008610">
    <property type="term" value="P:lipid biosynthetic process"/>
    <property type="evidence" value="ECO:0007669"/>
    <property type="project" value="UniProtKB-ARBA"/>
</dbReference>
<evidence type="ECO:0000256" key="4">
    <source>
        <dbReference type="SAM" id="MobiDB-lite"/>
    </source>
</evidence>
<organism evidence="6 7">
    <name type="scientific">Saccharopolyspora phatthalungensis</name>
    <dbReference type="NCBI Taxonomy" id="664693"/>
    <lineage>
        <taxon>Bacteria</taxon>
        <taxon>Bacillati</taxon>
        <taxon>Actinomycetota</taxon>
        <taxon>Actinomycetes</taxon>
        <taxon>Pseudonocardiales</taxon>
        <taxon>Pseudonocardiaceae</taxon>
        <taxon>Saccharopolyspora</taxon>
    </lineage>
</organism>
<dbReference type="GO" id="GO:0072330">
    <property type="term" value="P:monocarboxylic acid biosynthetic process"/>
    <property type="evidence" value="ECO:0007669"/>
    <property type="project" value="UniProtKB-ARBA"/>
</dbReference>
<proteinExistence type="predicted"/>
<dbReference type="Gene3D" id="1.10.1200.10">
    <property type="entry name" value="ACP-like"/>
    <property type="match status" value="1"/>
</dbReference>
<dbReference type="NCBIfam" id="NF003417">
    <property type="entry name" value="PRK04813.1"/>
    <property type="match status" value="3"/>
</dbReference>
<dbReference type="FunFam" id="2.30.38.10:FF:000001">
    <property type="entry name" value="Non-ribosomal peptide synthetase PvdI"/>
    <property type="match status" value="2"/>
</dbReference>
<evidence type="ECO:0000259" key="5">
    <source>
        <dbReference type="PROSITE" id="PS50075"/>
    </source>
</evidence>
<dbReference type="CDD" id="cd17646">
    <property type="entry name" value="A_NRPS_AB3403-like"/>
    <property type="match status" value="1"/>
</dbReference>
<dbReference type="FunFam" id="3.40.50.12780:FF:000012">
    <property type="entry name" value="Non-ribosomal peptide synthetase"/>
    <property type="match status" value="1"/>
</dbReference>
<dbReference type="InterPro" id="IPR009081">
    <property type="entry name" value="PP-bd_ACP"/>
</dbReference>
<dbReference type="Gene3D" id="2.30.38.10">
    <property type="entry name" value="Luciferase, Domain 3"/>
    <property type="match status" value="2"/>
</dbReference>
<dbReference type="InterPro" id="IPR020806">
    <property type="entry name" value="PKS_PP-bd"/>
</dbReference>
<feature type="domain" description="Carrier" evidence="5">
    <location>
        <begin position="2310"/>
        <end position="2385"/>
    </location>
</feature>
<keyword evidence="3" id="KW-0597">Phosphoprotein</keyword>
<dbReference type="Proteomes" id="UP000584374">
    <property type="component" value="Unassembled WGS sequence"/>
</dbReference>
<dbReference type="PROSITE" id="PS50075">
    <property type="entry name" value="CARRIER"/>
    <property type="match status" value="2"/>
</dbReference>
<dbReference type="Pfam" id="PF00501">
    <property type="entry name" value="AMP-binding"/>
    <property type="match status" value="2"/>
</dbReference>
<evidence type="ECO:0000256" key="2">
    <source>
        <dbReference type="ARBA" id="ARBA00022450"/>
    </source>
</evidence>
<dbReference type="SUPFAM" id="SSF47336">
    <property type="entry name" value="ACP-like"/>
    <property type="match status" value="2"/>
</dbReference>
<dbReference type="NCBIfam" id="TIGR01444">
    <property type="entry name" value="fkbM_fam"/>
    <property type="match status" value="1"/>
</dbReference>
<dbReference type="InterPro" id="IPR036736">
    <property type="entry name" value="ACP-like_sf"/>
</dbReference>
<dbReference type="FunFam" id="1.10.1200.10:FF:000016">
    <property type="entry name" value="Non-ribosomal peptide synthase"/>
    <property type="match status" value="2"/>
</dbReference>
<dbReference type="Pfam" id="PF05050">
    <property type="entry name" value="Methyltransf_21"/>
    <property type="match status" value="1"/>
</dbReference>
<dbReference type="Gene3D" id="3.40.50.980">
    <property type="match status" value="4"/>
</dbReference>
<dbReference type="InterPro" id="IPR029063">
    <property type="entry name" value="SAM-dependent_MTases_sf"/>
</dbReference>
<dbReference type="Pfam" id="PF00975">
    <property type="entry name" value="Thioesterase"/>
    <property type="match status" value="1"/>
</dbReference>
<dbReference type="InterPro" id="IPR025110">
    <property type="entry name" value="AMP-bd_C"/>
</dbReference>
<dbReference type="PROSITE" id="PS00012">
    <property type="entry name" value="PHOSPHOPANTETHEINE"/>
    <property type="match status" value="1"/>
</dbReference>
<dbReference type="InterPro" id="IPR001031">
    <property type="entry name" value="Thioesterase"/>
</dbReference>
<dbReference type="SUPFAM" id="SSF52777">
    <property type="entry name" value="CoA-dependent acyltransferases"/>
    <property type="match status" value="4"/>
</dbReference>
<dbReference type="InterPro" id="IPR001242">
    <property type="entry name" value="Condensation_dom"/>
</dbReference>
<comment type="caution">
    <text evidence="6">The sequence shown here is derived from an EMBL/GenBank/DDBJ whole genome shotgun (WGS) entry which is preliminary data.</text>
</comment>
<dbReference type="FunFam" id="3.40.50.980:FF:000002">
    <property type="entry name" value="Enterobactin synthetase component F"/>
    <property type="match status" value="1"/>
</dbReference>
<dbReference type="SUPFAM" id="SSF53474">
    <property type="entry name" value="alpha/beta-Hydrolases"/>
    <property type="match status" value="1"/>
</dbReference>
<sequence length="2632" mass="285858">MTNRVRENGGRPLSFGQERLWWLQQLDPGSATYNITVPVHFPGGVRADCLRRALARLADRHALLSSAYVEDTNGQPRTRRVDGFAVPVEWIDDDRARGWRWHAEEIARVPFDLSAAPPVRAAVIRCQDGSGVVVLVLHHLLVDGWSIRVLIRDLVALYRAALEGSEPALPPLHAQFDDFVAWQRETLTDDVVAEHVDYWRAELDGFQPVELPLDHPRPKAPAYDAGNVEFSLTAEETAALRGFALRQRCAFPSAVAAVFQALLAVYTGQPDITVGSVLNGRGRREFDDVVGFFVNTVVLRSRIADSTTFREIVREVQQKLTAAQQHQDAPFERVVEAVQPERDPDRNAVFDIVFAHHGELASPPVDAAASGEIARLTWSEPLARFDLELSTRVVDGRLVGTFNYRTDLFEHATIAALADGYVRLAREARTQPDRPLSLLAVVGEETPPVAVGGDRPVVAESLGWLWADQVRRSPQDIAVRFAGTRLSYAELDERANRMARFLRAEGVGTEQVVAVLMDRSVELVVAFLAIVKSGAAYLPLAADDPISRTRQVLAETDASILLVGTGQSGHALVREAAGGPRTAVVDDQLFARFSADNLRIEVHPDNAAYVMYTSGSTGRPKGVIVSHRAIAELAFDGRWTRPEQVLMHSPHTFDASTFEMWVPLLRGGSVVIAAQRSLDPAALRRAVTEDGVTCAWLTAGLFRVFAEESPESFRGLRQVWTGGDVVAPHAVAAVLENCPDVVIANGYGPTETTTFATSHTVTRPFEPRQGVPIGLALDNTRCYVLGPGLQRLPRGAVGELYIAGTGLARGYFGRPDLTAERFVADPYGPPASRMYRTGDLVRADPDGRLRFVGRADDQVKIRGFRIETGEIEAVLAACPGVAQAAVAVREDVPGDKRLIGYVVAPTLPDLRAFAAERLPRYMVPDAFVLVDALPLTANGKLDRRALPAPDTPAGARTTRAPRSLREEVICTVYAEVLGVDAVGVDDDFFALGGHSLMATRMLSRIRALFGVALGVRAVFEHPTPAGLAAAIDSAAGDRCVLTRRTRPPRIPLSPAQRRLWFIDQTHGPNALYNIPVGLRLTGELDHAALEAALGDVVARHETLRTAFPSVDGEPHQRIFPAEDIAVALAVTDVDEASLPDALTSAARHTFDLTADIPLRAWLFRLAPQEHVLLLLIHHIAGDGWSLAPLAKDLSAAYQARLDGGEPDWPALPVQYADYVLWQDDVLGSEDDSDSVTARQSRFWRDALAGLPDELALPLDRPRSAELDTAGDEVPIHLPPDAHARLREVARAAQATTSMALQAGLAVLLSRSGAGEDVPIGGVVAGRGDGALDDLVGFFVNTQVLRYDLSGAPTFQELLARVRETDLAAYDNQDLPFERIVEIANPARSLSRHPLFQVMLASQNTIDRDFEMPGLRVETVRAAVGTAKFDLSFNLSESLSEDGLAAGVDGVLEFSTALFDHTTAQRLADRFVLLLERLAQAPDRPITEVSLHTEEELRQLAVWNDTAVPVRETTLRQLIAEQAARTPEATAVTTEDRSLSYAELNAHANQLARLLVARGAGPEKVVAVAVPRSLELVVALVAVINAGAAYLPIDPDLPAGRITMMLDDAQPLAVIGVTETIGLLGEHRDRALILDDPATTAELAASPDGIEAADGLSPSAPAYVIYTSGSTGRPKGVVVDHRAITNRLLWMQHEFGLAEQDRVLQKTPCGFDVSVWEFFWPLMCGATLVVAKPGGHRDPAYLAEVIREHAVTTTHFVPSMLHAFLAEPTAAECTGLSRVICSGEALPADVQERFFATLPASLHNLYGPTEAAVDVTSWACDPAARNHHVPIGAPVWNTTTHVLDDALREVPIGVPGELYLAGVQLARCYLGRPDLTAERFVANPFGPPGSRMYRTGDLVRRNASGDLIFLGRVDDQVKIRGVRIELDEITAALTGHESVDQAATIVRADEQRLTAYLVPSEDSAGPVLRMARLRRSGRLDGLACHRMPDGTAFVGRGKAEIEFLHQEIFQRQEYLRHGVRISDGATVFDIGAHVGLFSTFAAQQAENVTVYAFEPIPALFSELALNTELHGVQAQLFPCGMAEKPGEATFTFYPELSMLSGRFGEQTEDRALVDGYLRHGTSSSDQADLAELISARLADRQDVTCQLRTVSDVIDEHDVARIDLLKIDAEKSELEVLRGIREEHWPRIHQVVVEVHDVEGRAEEVTALLTGHGFVVGTDISAELAETALVNIFATRTPAQAPRPRVARRTKWTAAEDLVADVRRGLSTRLPEYMVPSDIVVLDRLPLSPNGKLDRKALPAPQRSSGPGYRAPATPREQLLCALFAEVLKLERIGVEDNFFELGGHSLLAARLAGVIRAVLAVPVSAAALFKAPTVASLNRLLDGDEPDNAHAVLLPLRENGSGAPVFFIHPGVGLSWCYVGFARHLPSEIPLYALQTPAWGEGSPEYRGLADMAADYVERIRKIQPTGPYRLAGWSFGGNVAHEMAALLQGAGEHVALLALIDGYPYAGEPGSSDGDRAAEVLEQSIVDTVRTEHLGRQAAGALSETQLARAVDIVVSNTRLAKRHEPGTYRGRLLFFRAQGHPDVAHLRPHAWAAHVDGDIVVHDVDSGHHGMLDPEPLSDIARVMAAELDV</sequence>
<dbReference type="InterPro" id="IPR020802">
    <property type="entry name" value="TesA-like"/>
</dbReference>
<gene>
    <name evidence="6" type="ORF">BJ970_007087</name>
</gene>